<evidence type="ECO:0000313" key="2">
    <source>
        <dbReference type="Proteomes" id="UP000183038"/>
    </source>
</evidence>
<dbReference type="Proteomes" id="UP000183038">
    <property type="component" value="Unassembled WGS sequence"/>
</dbReference>
<name>A0A1H4KMR8_9FLAO</name>
<dbReference type="PRINTS" id="PR01400">
    <property type="entry name" value="TACYTOLYSIN"/>
</dbReference>
<dbReference type="GO" id="GO:0015485">
    <property type="term" value="F:cholesterol binding"/>
    <property type="evidence" value="ECO:0007669"/>
    <property type="project" value="InterPro"/>
</dbReference>
<dbReference type="Gene3D" id="3.90.840.10">
    <property type="entry name" value="Thiol-activated cytolysin superfamily/Thiol-activated cytolysin, alpha-beta domain"/>
    <property type="match status" value="1"/>
</dbReference>
<proteinExistence type="predicted"/>
<dbReference type="OrthoDB" id="662759at2"/>
<dbReference type="SUPFAM" id="SSF56978">
    <property type="entry name" value="Perfringolysin"/>
    <property type="match status" value="1"/>
</dbReference>
<dbReference type="InterPro" id="IPR036359">
    <property type="entry name" value="Thiol_cytolysin_sf"/>
</dbReference>
<dbReference type="Pfam" id="PF01289">
    <property type="entry name" value="Thiol_cytolysin"/>
    <property type="match status" value="1"/>
</dbReference>
<dbReference type="InterPro" id="IPR001869">
    <property type="entry name" value="Thiol_cytolysin"/>
</dbReference>
<gene>
    <name evidence="1" type="ORF">SAMN05192540_1009</name>
</gene>
<dbReference type="Gene3D" id="3.40.30.40">
    <property type="entry name" value="Perfringolysin"/>
    <property type="match status" value="1"/>
</dbReference>
<dbReference type="Gene3D" id="3.30.1040.20">
    <property type="match status" value="1"/>
</dbReference>
<reference evidence="1 2" key="1">
    <citation type="submission" date="2016-10" db="EMBL/GenBank/DDBJ databases">
        <authorList>
            <person name="de Groot N.N."/>
        </authorList>
    </citation>
    <scope>NUCLEOTIDE SEQUENCE [LARGE SCALE GENOMIC DNA]</scope>
    <source>
        <strain evidence="1 2">MAR_2009_71</strain>
    </source>
</reference>
<dbReference type="InterPro" id="IPR036363">
    <property type="entry name" value="Thiol_cytolysin_ab_sf"/>
</dbReference>
<accession>A0A1H4KMR8</accession>
<organism evidence="1 2">
    <name type="scientific">Maribacter dokdonensis</name>
    <dbReference type="NCBI Taxonomy" id="320912"/>
    <lineage>
        <taxon>Bacteria</taxon>
        <taxon>Pseudomonadati</taxon>
        <taxon>Bacteroidota</taxon>
        <taxon>Flavobacteriia</taxon>
        <taxon>Flavobacteriales</taxon>
        <taxon>Flavobacteriaceae</taxon>
        <taxon>Maribacter</taxon>
    </lineage>
</organism>
<protein>
    <submittedName>
        <fullName evidence="1">Thiol-activated cytolysin</fullName>
    </submittedName>
</protein>
<sequence>MLNPEKQEVMKTNHLNFKTISVLLLSTILLAFVGCNKDEVLPDDPSSPQFSNNDADDFNSAVANLSGFNQPEESSIVETASTNPEREGTTEFECFTQTFKGAPGFSELFTLDPTTDVIYPGSMLKGETIPTGEYARINKDRAPITMSISLNNVKGKTSVTVDNPNLLSEVRAGVNELLSLEVKGATPAQLEFDKSQVYSEQQLSIALGANYRDKTKDISGSFDFNTTTVKKKYVLKFIQKYFTIDLDSPGQVPSDLFTDLPSIESLGSTSPVYVSAVTYGRMVLYTVESDYSITEVETAFNAAIEAGEKGGDFNLDVDSKNVLEESNIKALIIGGNGASAAQTIGGNLEKIYDYIAAGGNYSPEESPGSPLSYKLSYVKEGFPAANVVLATEYQSRNCDVAYPEYLATIVNITGTQFTDTEVNGKLRVKMWVGGERLDINENGIDDGKTWSVDTDNFVDVQNNKTHTINESYTFRPYRPNMATDYVECSGELYDYNGIFGNESLGNADGINPVVLDSLKLNVPDTTYLNFKKGITAQFIIIRKK</sequence>
<dbReference type="AlphaFoldDB" id="A0A1H4KMR8"/>
<evidence type="ECO:0000313" key="1">
    <source>
        <dbReference type="EMBL" id="SEB59844.1"/>
    </source>
</evidence>
<dbReference type="PROSITE" id="PS51257">
    <property type="entry name" value="PROKAR_LIPOPROTEIN"/>
    <property type="match status" value="1"/>
</dbReference>
<dbReference type="EMBL" id="FNTB01000001">
    <property type="protein sequence ID" value="SEB59844.1"/>
    <property type="molecule type" value="Genomic_DNA"/>
</dbReference>